<gene>
    <name evidence="1" type="ORF">NCTC13160_02438</name>
</gene>
<dbReference type="EMBL" id="UGSG01000001">
    <property type="protein sequence ID" value="SUA78269.1"/>
    <property type="molecule type" value="Genomic_DNA"/>
</dbReference>
<proteinExistence type="predicted"/>
<name>A0A378YPE1_9BURK</name>
<protein>
    <submittedName>
        <fullName evidence="1">Uncharacterized protein</fullName>
    </submittedName>
</protein>
<dbReference type="AlphaFoldDB" id="A0A378YPE1"/>
<dbReference type="Proteomes" id="UP000254573">
    <property type="component" value="Unassembled WGS sequence"/>
</dbReference>
<accession>A0A378YPE1</accession>
<sequence>MPTCAKPARRYSPRGIRVHVVSISLTDPEKAIVDAFASEAFPGQVLAFTYAGRVLVRTALALRDRNPNLFANVIADIKSRDDQQHARSVEGR</sequence>
<evidence type="ECO:0000313" key="2">
    <source>
        <dbReference type="Proteomes" id="UP000254573"/>
    </source>
</evidence>
<reference evidence="1 2" key="1">
    <citation type="submission" date="2018-06" db="EMBL/GenBank/DDBJ databases">
        <authorList>
            <consortium name="Pathogen Informatics"/>
            <person name="Doyle S."/>
        </authorList>
    </citation>
    <scope>NUCLEOTIDE SEQUENCE [LARGE SCALE GENOMIC DNA]</scope>
    <source>
        <strain evidence="1 2">NCTC13160</strain>
    </source>
</reference>
<organism evidence="1 2">
    <name type="scientific">Pandoraea pnomenusa</name>
    <dbReference type="NCBI Taxonomy" id="93220"/>
    <lineage>
        <taxon>Bacteria</taxon>
        <taxon>Pseudomonadati</taxon>
        <taxon>Pseudomonadota</taxon>
        <taxon>Betaproteobacteria</taxon>
        <taxon>Burkholderiales</taxon>
        <taxon>Burkholderiaceae</taxon>
        <taxon>Pandoraea</taxon>
    </lineage>
</organism>
<evidence type="ECO:0000313" key="1">
    <source>
        <dbReference type="EMBL" id="SUA78269.1"/>
    </source>
</evidence>